<dbReference type="GO" id="GO:0003677">
    <property type="term" value="F:DNA binding"/>
    <property type="evidence" value="ECO:0007669"/>
    <property type="project" value="UniProtKB-KW"/>
</dbReference>
<keyword evidence="2" id="KW-0238">DNA-binding</keyword>
<sequence>MARSASPSVAQDTLCPVALAQKIVGDRWTVLVLRELFLGNHRFEEIQAQIQATPQMLAGRLKKLESDGMIERRPYNTRPLRNEYYLTGMGIGFYPVLLAFRAWGETWCKSRKQEVAIRYTHVPCGKDPGLGPMCQECGKEMRREELSATLSKSFDAERRERKEAFKLNQV</sequence>
<evidence type="ECO:0000313" key="6">
    <source>
        <dbReference type="Proteomes" id="UP000035170"/>
    </source>
</evidence>
<dbReference type="PANTHER" id="PTHR33204:SF18">
    <property type="entry name" value="TRANSCRIPTIONAL REGULATORY PROTEIN"/>
    <property type="match status" value="1"/>
</dbReference>
<dbReference type="SUPFAM" id="SSF46785">
    <property type="entry name" value="Winged helix' DNA-binding domain"/>
    <property type="match status" value="1"/>
</dbReference>
<dbReference type="Proteomes" id="UP000035170">
    <property type="component" value="Unassembled WGS sequence"/>
</dbReference>
<evidence type="ECO:0000256" key="1">
    <source>
        <dbReference type="ARBA" id="ARBA00023015"/>
    </source>
</evidence>
<dbReference type="AlphaFoldDB" id="A0A0H2LR09"/>
<gene>
    <name evidence="5" type="primary">yybR2</name>
    <name evidence="5" type="ORF">VPARA_67580</name>
</gene>
<dbReference type="EMBL" id="JZWI01000067">
    <property type="protein sequence ID" value="KLN52131.1"/>
    <property type="molecule type" value="Genomic_DNA"/>
</dbReference>
<protein>
    <submittedName>
        <fullName evidence="5">Putative HTH-type transcriptional regulator YybR</fullName>
    </submittedName>
</protein>
<dbReference type="Gene3D" id="1.10.10.10">
    <property type="entry name" value="Winged helix-like DNA-binding domain superfamily/Winged helix DNA-binding domain"/>
    <property type="match status" value="1"/>
</dbReference>
<name>A0A0H2LR09_VARPD</name>
<organism evidence="5 6">
    <name type="scientific">Variovorax paradoxus</name>
    <dbReference type="NCBI Taxonomy" id="34073"/>
    <lineage>
        <taxon>Bacteria</taxon>
        <taxon>Pseudomonadati</taxon>
        <taxon>Pseudomonadota</taxon>
        <taxon>Betaproteobacteria</taxon>
        <taxon>Burkholderiales</taxon>
        <taxon>Comamonadaceae</taxon>
        <taxon>Variovorax</taxon>
    </lineage>
</organism>
<comment type="caution">
    <text evidence="5">The sequence shown here is derived from an EMBL/GenBank/DDBJ whole genome shotgun (WGS) entry which is preliminary data.</text>
</comment>
<evidence type="ECO:0000259" key="4">
    <source>
        <dbReference type="PROSITE" id="PS51118"/>
    </source>
</evidence>
<dbReference type="Pfam" id="PF01638">
    <property type="entry name" value="HxlR"/>
    <property type="match status" value="1"/>
</dbReference>
<dbReference type="PROSITE" id="PS51118">
    <property type="entry name" value="HTH_HXLR"/>
    <property type="match status" value="1"/>
</dbReference>
<feature type="domain" description="HTH hxlR-type" evidence="4">
    <location>
        <begin position="15"/>
        <end position="112"/>
    </location>
</feature>
<keyword evidence="3" id="KW-0804">Transcription</keyword>
<keyword evidence="1" id="KW-0805">Transcription regulation</keyword>
<accession>A0A0H2LR09</accession>
<dbReference type="InterPro" id="IPR036390">
    <property type="entry name" value="WH_DNA-bd_sf"/>
</dbReference>
<proteinExistence type="predicted"/>
<evidence type="ECO:0000256" key="3">
    <source>
        <dbReference type="ARBA" id="ARBA00023163"/>
    </source>
</evidence>
<reference evidence="5 6" key="1">
    <citation type="submission" date="2015-03" db="EMBL/GenBank/DDBJ databases">
        <title>Genome sequence of Variovorax paradoxus TBEA6.</title>
        <authorList>
            <person name="Poehlein A."/>
            <person name="Schuldes J."/>
            <person name="Wuebbeler J.H."/>
            <person name="Hiessl S."/>
            <person name="Steinbuechel A."/>
            <person name="Daniel R."/>
        </authorList>
    </citation>
    <scope>NUCLEOTIDE SEQUENCE [LARGE SCALE GENOMIC DNA]</scope>
    <source>
        <strain evidence="5 6">TBEA6</strain>
    </source>
</reference>
<dbReference type="InterPro" id="IPR002577">
    <property type="entry name" value="HTH_HxlR"/>
</dbReference>
<evidence type="ECO:0000313" key="5">
    <source>
        <dbReference type="EMBL" id="KLN52131.1"/>
    </source>
</evidence>
<evidence type="ECO:0000256" key="2">
    <source>
        <dbReference type="ARBA" id="ARBA00023125"/>
    </source>
</evidence>
<keyword evidence="6" id="KW-1185">Reference proteome</keyword>
<dbReference type="PATRIC" id="fig|34073.19.peg.6973"/>
<dbReference type="PANTHER" id="PTHR33204">
    <property type="entry name" value="TRANSCRIPTIONAL REGULATOR, MARR FAMILY"/>
    <property type="match status" value="1"/>
</dbReference>
<dbReference type="InterPro" id="IPR036388">
    <property type="entry name" value="WH-like_DNA-bd_sf"/>
</dbReference>